<evidence type="ECO:0000256" key="1">
    <source>
        <dbReference type="ARBA" id="ARBA00004123"/>
    </source>
</evidence>
<comment type="caution">
    <text evidence="8">The sequence shown here is derived from an EMBL/GenBank/DDBJ whole genome shotgun (WGS) entry which is preliminary data.</text>
</comment>
<organism evidence="8 9">
    <name type="scientific">Tothia fuscella</name>
    <dbReference type="NCBI Taxonomy" id="1048955"/>
    <lineage>
        <taxon>Eukaryota</taxon>
        <taxon>Fungi</taxon>
        <taxon>Dikarya</taxon>
        <taxon>Ascomycota</taxon>
        <taxon>Pezizomycotina</taxon>
        <taxon>Dothideomycetes</taxon>
        <taxon>Pleosporomycetidae</taxon>
        <taxon>Venturiales</taxon>
        <taxon>Cylindrosympodiaceae</taxon>
        <taxon>Tothia</taxon>
    </lineage>
</organism>
<dbReference type="EMBL" id="MU007033">
    <property type="protein sequence ID" value="KAF2431207.1"/>
    <property type="molecule type" value="Genomic_DNA"/>
</dbReference>
<keyword evidence="6" id="KW-0539">Nucleus</keyword>
<dbReference type="InterPro" id="IPR031818">
    <property type="entry name" value="Hri1"/>
</dbReference>
<gene>
    <name evidence="8" type="ORF">EJ08DRAFT_632498</name>
</gene>
<dbReference type="CDD" id="cd11692">
    <property type="entry name" value="HRI1_N_like"/>
    <property type="match status" value="1"/>
</dbReference>
<reference evidence="8" key="1">
    <citation type="journal article" date="2020" name="Stud. Mycol.">
        <title>101 Dothideomycetes genomes: a test case for predicting lifestyles and emergence of pathogens.</title>
        <authorList>
            <person name="Haridas S."/>
            <person name="Albert R."/>
            <person name="Binder M."/>
            <person name="Bloem J."/>
            <person name="Labutti K."/>
            <person name="Salamov A."/>
            <person name="Andreopoulos B."/>
            <person name="Baker S."/>
            <person name="Barry K."/>
            <person name="Bills G."/>
            <person name="Bluhm B."/>
            <person name="Cannon C."/>
            <person name="Castanera R."/>
            <person name="Culley D."/>
            <person name="Daum C."/>
            <person name="Ezra D."/>
            <person name="Gonzalez J."/>
            <person name="Henrissat B."/>
            <person name="Kuo A."/>
            <person name="Liang C."/>
            <person name="Lipzen A."/>
            <person name="Lutzoni F."/>
            <person name="Magnuson J."/>
            <person name="Mondo S."/>
            <person name="Nolan M."/>
            <person name="Ohm R."/>
            <person name="Pangilinan J."/>
            <person name="Park H.-J."/>
            <person name="Ramirez L."/>
            <person name="Alfaro M."/>
            <person name="Sun H."/>
            <person name="Tritt A."/>
            <person name="Yoshinaga Y."/>
            <person name="Zwiers L.-H."/>
            <person name="Turgeon B."/>
            <person name="Goodwin S."/>
            <person name="Spatafora J."/>
            <person name="Crous P."/>
            <person name="Grigoriev I."/>
        </authorList>
    </citation>
    <scope>NUCLEOTIDE SEQUENCE</scope>
    <source>
        <strain evidence="8">CBS 130266</strain>
    </source>
</reference>
<evidence type="ECO:0000256" key="5">
    <source>
        <dbReference type="ARBA" id="ARBA00022490"/>
    </source>
</evidence>
<dbReference type="InterPro" id="IPR043047">
    <property type="entry name" value="Hri1_N_sf"/>
</dbReference>
<comment type="subcellular location">
    <subcellularLocation>
        <location evidence="2">Cytoplasm</location>
    </subcellularLocation>
    <subcellularLocation>
        <location evidence="1">Nucleus</location>
    </subcellularLocation>
</comment>
<dbReference type="InterPro" id="IPR038744">
    <property type="entry name" value="Hri1_N"/>
</dbReference>
<evidence type="ECO:0000256" key="6">
    <source>
        <dbReference type="ARBA" id="ARBA00023242"/>
    </source>
</evidence>
<evidence type="ECO:0000313" key="9">
    <source>
        <dbReference type="Proteomes" id="UP000800235"/>
    </source>
</evidence>
<evidence type="ECO:0000256" key="4">
    <source>
        <dbReference type="ARBA" id="ARBA00017063"/>
    </source>
</evidence>
<dbReference type="Gene3D" id="2.40.128.320">
    <property type="entry name" value="Protein HRI1, N-terminal domain"/>
    <property type="match status" value="1"/>
</dbReference>
<comment type="similarity">
    <text evidence="3">Belongs to the HRI1 family.</text>
</comment>
<name>A0A9P4NT84_9PEZI</name>
<accession>A0A9P4NT84</accession>
<dbReference type="AlphaFoldDB" id="A0A9P4NT84"/>
<dbReference type="CDD" id="cd11693">
    <property type="entry name" value="HRI1_C_like"/>
    <property type="match status" value="1"/>
</dbReference>
<sequence>MPANISRRDYIIRGCSPPSEPTSTLVLTSKSGWYIDIRILLSQPRPSAKEIEKLKTIFKDENTDDAELFLDPDRKSLSINRLDWAFSGQGHSTPAKGKDPGFSKWEHWIDSKTGLGESPEPDEGSMYPQDDGRTLEKGSSIDAVTGEEKTYEEMWRNVAVVKPSTWPETSYSCVVLVCDEPEKSMRGCIMRLGEYCQGVKRVGKEFYAERWKYAYSDQWEEGKWCLLARIGDGDVGCEVLVNNIDLGQKVRVGEDVDVEGCKWRIHELDNDW</sequence>
<evidence type="ECO:0000256" key="2">
    <source>
        <dbReference type="ARBA" id="ARBA00004496"/>
    </source>
</evidence>
<dbReference type="Pfam" id="PF16815">
    <property type="entry name" value="HRI1"/>
    <property type="match status" value="1"/>
</dbReference>
<keyword evidence="5" id="KW-0963">Cytoplasm</keyword>
<proteinExistence type="inferred from homology"/>
<evidence type="ECO:0000256" key="7">
    <source>
        <dbReference type="SAM" id="MobiDB-lite"/>
    </source>
</evidence>
<evidence type="ECO:0000256" key="3">
    <source>
        <dbReference type="ARBA" id="ARBA00005229"/>
    </source>
</evidence>
<dbReference type="GO" id="GO:0005634">
    <property type="term" value="C:nucleus"/>
    <property type="evidence" value="ECO:0007669"/>
    <property type="project" value="UniProtKB-SubCell"/>
</dbReference>
<evidence type="ECO:0000313" key="8">
    <source>
        <dbReference type="EMBL" id="KAF2431207.1"/>
    </source>
</evidence>
<dbReference type="OrthoDB" id="4045395at2759"/>
<keyword evidence="9" id="KW-1185">Reference proteome</keyword>
<dbReference type="GO" id="GO:0005737">
    <property type="term" value="C:cytoplasm"/>
    <property type="evidence" value="ECO:0007669"/>
    <property type="project" value="UniProtKB-SubCell"/>
</dbReference>
<protein>
    <recommendedName>
        <fullName evidence="4">Protein HRI1</fullName>
    </recommendedName>
</protein>
<dbReference type="Proteomes" id="UP000800235">
    <property type="component" value="Unassembled WGS sequence"/>
</dbReference>
<feature type="region of interest" description="Disordered" evidence="7">
    <location>
        <begin position="113"/>
        <end position="139"/>
    </location>
</feature>